<name>A0AAW0WB07_CHEQU</name>
<dbReference type="AlphaFoldDB" id="A0AAW0WB07"/>
<evidence type="ECO:0000313" key="2">
    <source>
        <dbReference type="Proteomes" id="UP001445076"/>
    </source>
</evidence>
<sequence>MGVVSSRHQMSPWQRWHQAVREAGVAVMLHVTASLYVGGHLRPDIFFKSIQELGLEKYNAVFNKIQQKTIAKSGPAGNYDIAEAALNEDFDITLHFRLQQHVCGLAPLNSHPWYNKRELENKLYRLNKLRNEVSHRTVEITEDQLDEKLRGLQELLFSILDHVDFLIDDNCLSVRARVIEIIQGLSEESSMDECCV</sequence>
<reference evidence="1 2" key="1">
    <citation type="journal article" date="2024" name="BMC Genomics">
        <title>Genome assembly of redclaw crayfish (Cherax quadricarinatus) provides insights into its immune adaptation and hypoxia tolerance.</title>
        <authorList>
            <person name="Liu Z."/>
            <person name="Zheng J."/>
            <person name="Li H."/>
            <person name="Fang K."/>
            <person name="Wang S."/>
            <person name="He J."/>
            <person name="Zhou D."/>
            <person name="Weng S."/>
            <person name="Chi M."/>
            <person name="Gu Z."/>
            <person name="He J."/>
            <person name="Li F."/>
            <person name="Wang M."/>
        </authorList>
    </citation>
    <scope>NUCLEOTIDE SEQUENCE [LARGE SCALE GENOMIC DNA]</scope>
    <source>
        <strain evidence="1">ZL_2023a</strain>
    </source>
</reference>
<keyword evidence="2" id="KW-1185">Reference proteome</keyword>
<reference evidence="1" key="2">
    <citation type="submission" date="2024-01" db="EMBL/GenBank/DDBJ databases">
        <authorList>
            <person name="He J."/>
            <person name="Wang M."/>
            <person name="Zheng J."/>
            <person name="Liu Z."/>
        </authorList>
    </citation>
    <scope>NUCLEOTIDE SEQUENCE</scope>
    <source>
        <strain evidence="1">ZL_2023a</strain>
        <tissue evidence="1">Muscle</tissue>
    </source>
</reference>
<accession>A0AAW0WB07</accession>
<gene>
    <name evidence="1" type="ORF">OTU49_008985</name>
</gene>
<organism evidence="1 2">
    <name type="scientific">Cherax quadricarinatus</name>
    <name type="common">Australian red claw crayfish</name>
    <dbReference type="NCBI Taxonomy" id="27406"/>
    <lineage>
        <taxon>Eukaryota</taxon>
        <taxon>Metazoa</taxon>
        <taxon>Ecdysozoa</taxon>
        <taxon>Arthropoda</taxon>
        <taxon>Crustacea</taxon>
        <taxon>Multicrustacea</taxon>
        <taxon>Malacostraca</taxon>
        <taxon>Eumalacostraca</taxon>
        <taxon>Eucarida</taxon>
        <taxon>Decapoda</taxon>
        <taxon>Pleocyemata</taxon>
        <taxon>Astacidea</taxon>
        <taxon>Parastacoidea</taxon>
        <taxon>Parastacidae</taxon>
        <taxon>Cherax</taxon>
    </lineage>
</organism>
<dbReference type="EMBL" id="JARKIK010000071">
    <property type="protein sequence ID" value="KAK8728501.1"/>
    <property type="molecule type" value="Genomic_DNA"/>
</dbReference>
<dbReference type="Proteomes" id="UP001445076">
    <property type="component" value="Unassembled WGS sequence"/>
</dbReference>
<protein>
    <recommendedName>
        <fullName evidence="3">DZIP3-like HEPN domain-containing protein</fullName>
    </recommendedName>
</protein>
<evidence type="ECO:0000313" key="1">
    <source>
        <dbReference type="EMBL" id="KAK8728501.1"/>
    </source>
</evidence>
<comment type="caution">
    <text evidence="1">The sequence shown here is derived from an EMBL/GenBank/DDBJ whole genome shotgun (WGS) entry which is preliminary data.</text>
</comment>
<proteinExistence type="predicted"/>
<evidence type="ECO:0008006" key="3">
    <source>
        <dbReference type="Google" id="ProtNLM"/>
    </source>
</evidence>
<dbReference type="EMBL" id="JARKIK010000071">
    <property type="protein sequence ID" value="KAK8728499.1"/>
    <property type="molecule type" value="Genomic_DNA"/>
</dbReference>
<dbReference type="EMBL" id="JARKIK010000071">
    <property type="protein sequence ID" value="KAK8728500.1"/>
    <property type="molecule type" value="Genomic_DNA"/>
</dbReference>